<gene>
    <name evidence="11" type="ORF">GII31_00390</name>
</gene>
<evidence type="ECO:0000313" key="11">
    <source>
        <dbReference type="EMBL" id="QHN33591.1"/>
    </source>
</evidence>
<keyword evidence="5" id="KW-0997">Cell inner membrane</keyword>
<dbReference type="SMART" id="SM00382">
    <property type="entry name" value="AAA"/>
    <property type="match status" value="1"/>
</dbReference>
<keyword evidence="12" id="KW-1185">Reference proteome</keyword>
<sequence>MTEPVPHPEARLQGLCVDGPAGPLISGLDLTVESGERLGIVGPSGSGKTLTAGALLGLPLPGLRVSGDRYLSPRTGALLQESASALNPLMRVGRQYDLALRGAGVPRAERRERIDRQLKELALDADTRRAWPLHLSGGQRQRAALGLALVTEPELVVADEPTAALDALTQNEILLMLRRILDARATALILISHDLALVARLCERVVVLGGGRIVEEGPTADILAEPQHPTSARLVDAARTLGVTA</sequence>
<evidence type="ECO:0000256" key="2">
    <source>
        <dbReference type="ARBA" id="ARBA00005417"/>
    </source>
</evidence>
<name>A0ABX6IE30_9ACTN</name>
<proteinExistence type="inferred from homology"/>
<evidence type="ECO:0000256" key="3">
    <source>
        <dbReference type="ARBA" id="ARBA00022448"/>
    </source>
</evidence>
<dbReference type="InterPro" id="IPR003593">
    <property type="entry name" value="AAA+_ATPase"/>
</dbReference>
<keyword evidence="6" id="KW-0547">Nucleotide-binding</keyword>
<dbReference type="PANTHER" id="PTHR43297:SF14">
    <property type="entry name" value="ATPASE AAA-TYPE CORE DOMAIN-CONTAINING PROTEIN"/>
    <property type="match status" value="1"/>
</dbReference>
<feature type="domain" description="ABC transporter" evidence="10">
    <location>
        <begin position="10"/>
        <end position="235"/>
    </location>
</feature>
<dbReference type="InterPro" id="IPR017871">
    <property type="entry name" value="ABC_transporter-like_CS"/>
</dbReference>
<evidence type="ECO:0000256" key="4">
    <source>
        <dbReference type="ARBA" id="ARBA00022475"/>
    </source>
</evidence>
<evidence type="ECO:0000256" key="7">
    <source>
        <dbReference type="ARBA" id="ARBA00022840"/>
    </source>
</evidence>
<evidence type="ECO:0000256" key="9">
    <source>
        <dbReference type="ARBA" id="ARBA00023136"/>
    </source>
</evidence>
<dbReference type="EMBL" id="CP045809">
    <property type="protein sequence ID" value="QHN33591.1"/>
    <property type="molecule type" value="Genomic_DNA"/>
</dbReference>
<keyword evidence="4" id="KW-1003">Cell membrane</keyword>
<keyword evidence="8" id="KW-1278">Translocase</keyword>
<evidence type="ECO:0000313" key="12">
    <source>
        <dbReference type="Proteomes" id="UP001059836"/>
    </source>
</evidence>
<evidence type="ECO:0000256" key="6">
    <source>
        <dbReference type="ARBA" id="ARBA00022741"/>
    </source>
</evidence>
<dbReference type="PROSITE" id="PS50893">
    <property type="entry name" value="ABC_TRANSPORTER_2"/>
    <property type="match status" value="1"/>
</dbReference>
<dbReference type="Pfam" id="PF00005">
    <property type="entry name" value="ABC_tran"/>
    <property type="match status" value="1"/>
</dbReference>
<dbReference type="InterPro" id="IPR003439">
    <property type="entry name" value="ABC_transporter-like_ATP-bd"/>
</dbReference>
<evidence type="ECO:0000256" key="8">
    <source>
        <dbReference type="ARBA" id="ARBA00022967"/>
    </source>
</evidence>
<dbReference type="Gene3D" id="3.40.50.300">
    <property type="entry name" value="P-loop containing nucleotide triphosphate hydrolases"/>
    <property type="match status" value="1"/>
</dbReference>
<comment type="subcellular location">
    <subcellularLocation>
        <location evidence="1">Cell membrane</location>
        <topology evidence="1">Peripheral membrane protein</topology>
    </subcellularLocation>
</comment>
<reference evidence="11" key="1">
    <citation type="journal article" date="2021" name="Nat. Microbiol.">
        <title>Cocultivation of an ultrasmall environmental parasitic bacterium with lytic ability against bacteria associated with wastewater foams.</title>
        <authorList>
            <person name="Batinovic S."/>
            <person name="Rose J.J.A."/>
            <person name="Ratcliffe J."/>
            <person name="Seviour R.J."/>
            <person name="Petrovski S."/>
        </authorList>
    </citation>
    <scope>NUCLEOTIDE SEQUENCE</scope>
    <source>
        <strain evidence="11">CON9</strain>
    </source>
</reference>
<dbReference type="Proteomes" id="UP001059836">
    <property type="component" value="Chromosome"/>
</dbReference>
<accession>A0ABX6IE30</accession>
<keyword evidence="7 11" id="KW-0067">ATP-binding</keyword>
<protein>
    <submittedName>
        <fullName evidence="11">ATP-binding cassette domain-containing protein</fullName>
    </submittedName>
</protein>
<dbReference type="PANTHER" id="PTHR43297">
    <property type="entry name" value="OLIGOPEPTIDE TRANSPORT ATP-BINDING PROTEIN APPD"/>
    <property type="match status" value="1"/>
</dbReference>
<dbReference type="InterPro" id="IPR050388">
    <property type="entry name" value="ABC_Ni/Peptide_Import"/>
</dbReference>
<dbReference type="GO" id="GO:0005524">
    <property type="term" value="F:ATP binding"/>
    <property type="evidence" value="ECO:0007669"/>
    <property type="project" value="UniProtKB-KW"/>
</dbReference>
<dbReference type="SUPFAM" id="SSF52540">
    <property type="entry name" value="P-loop containing nucleoside triphosphate hydrolases"/>
    <property type="match status" value="1"/>
</dbReference>
<comment type="similarity">
    <text evidence="2">Belongs to the ABC transporter superfamily.</text>
</comment>
<evidence type="ECO:0000259" key="10">
    <source>
        <dbReference type="PROSITE" id="PS50893"/>
    </source>
</evidence>
<keyword evidence="3" id="KW-0813">Transport</keyword>
<dbReference type="InterPro" id="IPR027417">
    <property type="entry name" value="P-loop_NTPase"/>
</dbReference>
<evidence type="ECO:0000256" key="1">
    <source>
        <dbReference type="ARBA" id="ARBA00004202"/>
    </source>
</evidence>
<dbReference type="PROSITE" id="PS00211">
    <property type="entry name" value="ABC_TRANSPORTER_1"/>
    <property type="match status" value="1"/>
</dbReference>
<organism evidence="11 12">
    <name type="scientific">Gordonia pseudamarae</name>
    <dbReference type="NCBI Taxonomy" id="2831662"/>
    <lineage>
        <taxon>Bacteria</taxon>
        <taxon>Bacillati</taxon>
        <taxon>Actinomycetota</taxon>
        <taxon>Actinomycetes</taxon>
        <taxon>Mycobacteriales</taxon>
        <taxon>Gordoniaceae</taxon>
        <taxon>Gordonia</taxon>
    </lineage>
</organism>
<evidence type="ECO:0000256" key="5">
    <source>
        <dbReference type="ARBA" id="ARBA00022519"/>
    </source>
</evidence>
<keyword evidence="9" id="KW-0472">Membrane</keyword>